<keyword evidence="3" id="KW-1185">Reference proteome</keyword>
<protein>
    <submittedName>
        <fullName evidence="2">Uncharacterized protein</fullName>
    </submittedName>
</protein>
<sequence length="413" mass="45622">MTTISAGSGDDEASQNHLVIPNIKSWPWWSGHMFWVPPIRRSMQERATKRILHLINMSPRPVTQTEVDALADLIAEDMARRSFMQLGILLGGTVMAARSGFRLPFKKLDPTKYREQVFPSLARPWVMGPAAMILWFTARATAYSLVIMAPAALVQGTYGVMAASKFLQTDPRLTDFRLTVINKAVEGDLGRDIANLSKAAHRMSSEDIRQQSQVAQDEYERLRQRIESGEGSLAKVSPEERKLLLESLAKRFEAGQKIARDILDARENPASVERQRVDYQSLSGPDASVSAPSTTNTLGLPPKSPKSPSPSRPAPEKSETSQGWDGSSAFGDDRNDDLDDASPIAYNARRKEEAEASSAWERVRQQAQQGRSPSAQNGGGGGWGSSVEQQADTKKQRNAQDEFDELVDQTRRG</sequence>
<dbReference type="OrthoDB" id="4204700at2759"/>
<accession>A0A8K0X8W2</accession>
<feature type="compositionally biased region" description="Pro residues" evidence="1">
    <location>
        <begin position="302"/>
        <end position="313"/>
    </location>
</feature>
<proteinExistence type="predicted"/>
<gene>
    <name evidence="2" type="ORF">B0T11DRAFT_272161</name>
</gene>
<name>A0A8K0X8W2_9PEZI</name>
<evidence type="ECO:0000313" key="3">
    <source>
        <dbReference type="Proteomes" id="UP000813385"/>
    </source>
</evidence>
<dbReference type="Proteomes" id="UP000813385">
    <property type="component" value="Unassembled WGS sequence"/>
</dbReference>
<organism evidence="2 3">
    <name type="scientific">Plectosphaerella cucumerina</name>
    <dbReference type="NCBI Taxonomy" id="40658"/>
    <lineage>
        <taxon>Eukaryota</taxon>
        <taxon>Fungi</taxon>
        <taxon>Dikarya</taxon>
        <taxon>Ascomycota</taxon>
        <taxon>Pezizomycotina</taxon>
        <taxon>Sordariomycetes</taxon>
        <taxon>Hypocreomycetidae</taxon>
        <taxon>Glomerellales</taxon>
        <taxon>Plectosphaerellaceae</taxon>
        <taxon>Plectosphaerella</taxon>
    </lineage>
</organism>
<dbReference type="EMBL" id="JAGPXD010000001">
    <property type="protein sequence ID" value="KAH7376351.1"/>
    <property type="molecule type" value="Genomic_DNA"/>
</dbReference>
<evidence type="ECO:0000313" key="2">
    <source>
        <dbReference type="EMBL" id="KAH7376351.1"/>
    </source>
</evidence>
<feature type="region of interest" description="Disordered" evidence="1">
    <location>
        <begin position="279"/>
        <end position="413"/>
    </location>
</feature>
<dbReference type="AlphaFoldDB" id="A0A8K0X8W2"/>
<feature type="compositionally biased region" description="Basic and acidic residues" evidence="1">
    <location>
        <begin position="391"/>
        <end position="400"/>
    </location>
</feature>
<reference evidence="2" key="1">
    <citation type="journal article" date="2021" name="Nat. Commun.">
        <title>Genetic determinants of endophytism in the Arabidopsis root mycobiome.</title>
        <authorList>
            <person name="Mesny F."/>
            <person name="Miyauchi S."/>
            <person name="Thiergart T."/>
            <person name="Pickel B."/>
            <person name="Atanasova L."/>
            <person name="Karlsson M."/>
            <person name="Huettel B."/>
            <person name="Barry K.W."/>
            <person name="Haridas S."/>
            <person name="Chen C."/>
            <person name="Bauer D."/>
            <person name="Andreopoulos W."/>
            <person name="Pangilinan J."/>
            <person name="LaButti K."/>
            <person name="Riley R."/>
            <person name="Lipzen A."/>
            <person name="Clum A."/>
            <person name="Drula E."/>
            <person name="Henrissat B."/>
            <person name="Kohler A."/>
            <person name="Grigoriev I.V."/>
            <person name="Martin F.M."/>
            <person name="Hacquard S."/>
        </authorList>
    </citation>
    <scope>NUCLEOTIDE SEQUENCE</scope>
    <source>
        <strain evidence="2">MPI-CAGE-AT-0016</strain>
    </source>
</reference>
<evidence type="ECO:0000256" key="1">
    <source>
        <dbReference type="SAM" id="MobiDB-lite"/>
    </source>
</evidence>
<comment type="caution">
    <text evidence="2">The sequence shown here is derived from an EMBL/GenBank/DDBJ whole genome shotgun (WGS) entry which is preliminary data.</text>
</comment>